<accession>A0A9W9ZKP2</accession>
<keyword evidence="2" id="KW-1185">Reference proteome</keyword>
<organism evidence="1 2">
    <name type="scientific">Desmophyllum pertusum</name>
    <dbReference type="NCBI Taxonomy" id="174260"/>
    <lineage>
        <taxon>Eukaryota</taxon>
        <taxon>Metazoa</taxon>
        <taxon>Cnidaria</taxon>
        <taxon>Anthozoa</taxon>
        <taxon>Hexacorallia</taxon>
        <taxon>Scleractinia</taxon>
        <taxon>Caryophylliina</taxon>
        <taxon>Caryophylliidae</taxon>
        <taxon>Desmophyllum</taxon>
    </lineage>
</organism>
<evidence type="ECO:0000313" key="1">
    <source>
        <dbReference type="EMBL" id="KAJ7383095.1"/>
    </source>
</evidence>
<comment type="caution">
    <text evidence="1">The sequence shown here is derived from an EMBL/GenBank/DDBJ whole genome shotgun (WGS) entry which is preliminary data.</text>
</comment>
<proteinExistence type="predicted"/>
<reference evidence="1" key="1">
    <citation type="submission" date="2023-01" db="EMBL/GenBank/DDBJ databases">
        <title>Genome assembly of the deep-sea coral Lophelia pertusa.</title>
        <authorList>
            <person name="Herrera S."/>
            <person name="Cordes E."/>
        </authorList>
    </citation>
    <scope>NUCLEOTIDE SEQUENCE</scope>
    <source>
        <strain evidence="1">USNM1676648</strain>
        <tissue evidence="1">Polyp</tissue>
    </source>
</reference>
<evidence type="ECO:0000313" key="2">
    <source>
        <dbReference type="Proteomes" id="UP001163046"/>
    </source>
</evidence>
<dbReference type="AlphaFoldDB" id="A0A9W9ZKP2"/>
<dbReference type="OrthoDB" id="10490809at2759"/>
<gene>
    <name evidence="1" type="ORF">OS493_030625</name>
</gene>
<protein>
    <submittedName>
        <fullName evidence="1">Uncharacterized protein</fullName>
    </submittedName>
</protein>
<dbReference type="EMBL" id="MU825906">
    <property type="protein sequence ID" value="KAJ7383095.1"/>
    <property type="molecule type" value="Genomic_DNA"/>
</dbReference>
<dbReference type="Proteomes" id="UP001163046">
    <property type="component" value="Unassembled WGS sequence"/>
</dbReference>
<name>A0A9W9ZKP2_9CNID</name>
<sequence>MGAEKVLSLVTKDILESNDHTLFQVPEITCLHMGYGKKSDNKEGRMAISEKDAKTWFNILKLQSIPKQQDLDLHVPMEVTDVLPTASKTQGEERTDAMEVDSNTRRDNEGYIYNDTVQPCHSGFLIPLKGSQILHMSILIINAIKRREANGRKLTVLKQTIQWRVRSWRVNPQITGLLKIWLQLLKRKKVEEITRHHQAAGIKDPQSLVKTVKKSAWDIITQATQSKPEIQSKLQKTLDKYFTAEQLRVEYTLLKCDNSPVVLVPLPYVYTGKGDFLHIEDIGRKWESDRGEVLSREQFINSFVRKRDIQMDYFECMKDAKLRQGVDYAIIYPDKSAFELFLAETRHIDPNVLTSLKHVESQGRGMISPRHAVVKYNEGNLVVSFTYFQGTDRKFSGSTVQSYWSTPLQHFTIVFLYGSTFSKYDADCKLGSLYPVREAKEVVF</sequence>